<feature type="region of interest" description="Disordered" evidence="1">
    <location>
        <begin position="125"/>
        <end position="150"/>
    </location>
</feature>
<feature type="compositionally biased region" description="Basic and acidic residues" evidence="1">
    <location>
        <begin position="125"/>
        <end position="148"/>
    </location>
</feature>
<protein>
    <submittedName>
        <fullName evidence="2">Uncharacterized protein</fullName>
    </submittedName>
</protein>
<comment type="caution">
    <text evidence="2">The sequence shown here is derived from an EMBL/GenBank/DDBJ whole genome shotgun (WGS) entry which is preliminary data.</text>
</comment>
<accession>A0A0F9HE70</accession>
<evidence type="ECO:0000313" key="2">
    <source>
        <dbReference type="EMBL" id="KKM01422.1"/>
    </source>
</evidence>
<organism evidence="2">
    <name type="scientific">marine sediment metagenome</name>
    <dbReference type="NCBI Taxonomy" id="412755"/>
    <lineage>
        <taxon>unclassified sequences</taxon>
        <taxon>metagenomes</taxon>
        <taxon>ecological metagenomes</taxon>
    </lineage>
</organism>
<dbReference type="AlphaFoldDB" id="A0A0F9HE70"/>
<dbReference type="EMBL" id="LAZR01017201">
    <property type="protein sequence ID" value="KKM01422.1"/>
    <property type="molecule type" value="Genomic_DNA"/>
</dbReference>
<proteinExistence type="predicted"/>
<sequence length="388" mass="43514">MRKAPEGSVLKMPRPSYLMGVCPNPTAALLMQHIIYCARYAKKGRGGHRWFVSSYTDWAANTGLSFDQVKRSLAALRKAGLIVTEQHLSYGRNVSHVRLTHGGEGGSGLPERCEDAPPERCKNGLLKEEDQKKDQKKNQIVRDSKAGDQMEIETPWMKGKAQKVAGVTKTHNEKVKKRLDELIAIGEQVLATKRNPGQNVIGDSRVDTQMASQWATSAQNLLVRVFGKESEHYKNFSAQFTKNLTFSPTYRAQGILKAAKDDYENEQLSEIRRLIEAELFDDFLEQSEHLLNSGYYQPAAVIAGCVLEDGLRKLCEKESIALPSKPKLDAMNSDLAKAGVFSKLVQERITAIADLRNKAAHGQWDQFTNDDVVEMIQAVRRIMEEHFP</sequence>
<reference evidence="2" key="1">
    <citation type="journal article" date="2015" name="Nature">
        <title>Complex archaea that bridge the gap between prokaryotes and eukaryotes.</title>
        <authorList>
            <person name="Spang A."/>
            <person name="Saw J.H."/>
            <person name="Jorgensen S.L."/>
            <person name="Zaremba-Niedzwiedzka K."/>
            <person name="Martijn J."/>
            <person name="Lind A.E."/>
            <person name="van Eijk R."/>
            <person name="Schleper C."/>
            <person name="Guy L."/>
            <person name="Ettema T.J."/>
        </authorList>
    </citation>
    <scope>NUCLEOTIDE SEQUENCE</scope>
</reference>
<gene>
    <name evidence="2" type="ORF">LCGC14_1794580</name>
</gene>
<name>A0A0F9HE70_9ZZZZ</name>
<evidence type="ECO:0000256" key="1">
    <source>
        <dbReference type="SAM" id="MobiDB-lite"/>
    </source>
</evidence>